<evidence type="ECO:0000259" key="8">
    <source>
        <dbReference type="PROSITE" id="PS50850"/>
    </source>
</evidence>
<dbReference type="Gene3D" id="1.20.1720.10">
    <property type="entry name" value="Multidrug resistance protein D"/>
    <property type="match status" value="1"/>
</dbReference>
<dbReference type="Proteomes" id="UP000241595">
    <property type="component" value="Unassembled WGS sequence"/>
</dbReference>
<feature type="transmembrane region" description="Helical" evidence="7">
    <location>
        <begin position="52"/>
        <end position="71"/>
    </location>
</feature>
<keyword evidence="5 7" id="KW-1133">Transmembrane helix</keyword>
<feature type="transmembrane region" description="Helical" evidence="7">
    <location>
        <begin position="235"/>
        <end position="252"/>
    </location>
</feature>
<dbReference type="NCBIfam" id="TIGR00711">
    <property type="entry name" value="efflux_EmrB"/>
    <property type="match status" value="1"/>
</dbReference>
<keyword evidence="3" id="KW-1003">Cell membrane</keyword>
<feature type="transmembrane region" description="Helical" evidence="7">
    <location>
        <begin position="16"/>
        <end position="40"/>
    </location>
</feature>
<evidence type="ECO:0000256" key="2">
    <source>
        <dbReference type="ARBA" id="ARBA00022448"/>
    </source>
</evidence>
<organism evidence="9 10">
    <name type="scientific">Mycobacterium terramassiliense</name>
    <dbReference type="NCBI Taxonomy" id="1841859"/>
    <lineage>
        <taxon>Bacteria</taxon>
        <taxon>Bacillati</taxon>
        <taxon>Actinomycetota</taxon>
        <taxon>Actinomycetes</taxon>
        <taxon>Mycobacteriales</taxon>
        <taxon>Mycobacteriaceae</taxon>
        <taxon>Mycobacterium</taxon>
    </lineage>
</organism>
<accession>A0A2U3NIE8</accession>
<dbReference type="Pfam" id="PF07690">
    <property type="entry name" value="MFS_1"/>
    <property type="match status" value="1"/>
</dbReference>
<evidence type="ECO:0000313" key="10">
    <source>
        <dbReference type="Proteomes" id="UP000241595"/>
    </source>
</evidence>
<protein>
    <submittedName>
        <fullName evidence="9">Predicted arabinose efflux permease, MFS family</fullName>
    </submittedName>
</protein>
<dbReference type="CDD" id="cd17321">
    <property type="entry name" value="MFS_MMR_MDR_like"/>
    <property type="match status" value="1"/>
</dbReference>
<name>A0A2U3NIE8_9MYCO</name>
<dbReference type="PRINTS" id="PR01036">
    <property type="entry name" value="TCRTETB"/>
</dbReference>
<evidence type="ECO:0000313" key="9">
    <source>
        <dbReference type="EMBL" id="SPM31286.1"/>
    </source>
</evidence>
<dbReference type="PANTHER" id="PTHR42718:SF49">
    <property type="entry name" value="EXPORT PROTEIN"/>
    <property type="match status" value="1"/>
</dbReference>
<feature type="transmembrane region" description="Helical" evidence="7">
    <location>
        <begin position="205"/>
        <end position="223"/>
    </location>
</feature>
<dbReference type="GO" id="GO:0005886">
    <property type="term" value="C:plasma membrane"/>
    <property type="evidence" value="ECO:0007669"/>
    <property type="project" value="UniProtKB-SubCell"/>
</dbReference>
<feature type="transmembrane region" description="Helical" evidence="7">
    <location>
        <begin position="83"/>
        <end position="104"/>
    </location>
</feature>
<dbReference type="Gene3D" id="1.20.1250.20">
    <property type="entry name" value="MFS general substrate transporter like domains"/>
    <property type="match status" value="1"/>
</dbReference>
<evidence type="ECO:0000256" key="1">
    <source>
        <dbReference type="ARBA" id="ARBA00004651"/>
    </source>
</evidence>
<feature type="transmembrane region" description="Helical" evidence="7">
    <location>
        <begin position="273"/>
        <end position="296"/>
    </location>
</feature>
<evidence type="ECO:0000256" key="7">
    <source>
        <dbReference type="SAM" id="Phobius"/>
    </source>
</evidence>
<dbReference type="InterPro" id="IPR036259">
    <property type="entry name" value="MFS_trans_sf"/>
</dbReference>
<keyword evidence="10" id="KW-1185">Reference proteome</keyword>
<keyword evidence="6 7" id="KW-0472">Membrane</keyword>
<gene>
    <name evidence="9" type="ORF">MTAB308_4799</name>
</gene>
<proteinExistence type="predicted"/>
<keyword evidence="2" id="KW-0813">Transport</keyword>
<evidence type="ECO:0000256" key="5">
    <source>
        <dbReference type="ARBA" id="ARBA00022989"/>
    </source>
</evidence>
<feature type="domain" description="Major facilitator superfamily (MFS) profile" evidence="8">
    <location>
        <begin position="17"/>
        <end position="452"/>
    </location>
</feature>
<dbReference type="InterPro" id="IPR011701">
    <property type="entry name" value="MFS"/>
</dbReference>
<dbReference type="EMBL" id="FTRV01000016">
    <property type="protein sequence ID" value="SPM31286.1"/>
    <property type="molecule type" value="Genomic_DNA"/>
</dbReference>
<dbReference type="PROSITE" id="PS50850">
    <property type="entry name" value="MFS"/>
    <property type="match status" value="1"/>
</dbReference>
<evidence type="ECO:0000256" key="6">
    <source>
        <dbReference type="ARBA" id="ARBA00023136"/>
    </source>
</evidence>
<feature type="transmembrane region" description="Helical" evidence="7">
    <location>
        <begin position="308"/>
        <end position="325"/>
    </location>
</feature>
<sequence length="528" mass="53154">VAGDEGDGGTALHPRLTLLAVCLAVFMLLLDMTIVSAALANIQATLDADLSGLQWVVDAYALPMAGLLLTAATLGDRLGRRRLYLGGMAAFTLASAGCALARSIEMLNLCRALQGSGGAILLGVSLPMVAAAFPEQRGRGIAIAIYGAVMGAGAAVGPLLGGALVGAFGWESIFLINVPIGAVALVIAVRFVPETRAAQDRPLDLVGTAVLSAALFAGVYALIEGNHRGWTDGVILALGAFSVLGLLAFGWWESRVSAPMLDLGVVRRPGFAGVSLAAFAAAGTLIAATNYLALYFMNTLGYSPFQSGLRALPLTVACVLGAPLAMTAARYFPAWTSIPGGVALIAVGLWLMTGVGESTQWTHFIAGSVVAGLGLGGLFALTSDIALQFVPVADAGMATGAVSTVRQVGILAGVAGLGALFGPRASASATHELAQLGVLGPGAARRLIDSVSAGAGLRVLDFLPADYRPALPAIARAARQASAAGMQAALVAAAVAATAAAVATAILIAVGARRHGEPEIPFAEGMSV</sequence>
<feature type="transmembrane region" description="Helical" evidence="7">
    <location>
        <begin position="488"/>
        <end position="512"/>
    </location>
</feature>
<feature type="transmembrane region" description="Helical" evidence="7">
    <location>
        <begin position="174"/>
        <end position="193"/>
    </location>
</feature>
<evidence type="ECO:0000256" key="3">
    <source>
        <dbReference type="ARBA" id="ARBA00022475"/>
    </source>
</evidence>
<comment type="subcellular location">
    <subcellularLocation>
        <location evidence="1">Cell membrane</location>
        <topology evidence="1">Multi-pass membrane protein</topology>
    </subcellularLocation>
</comment>
<feature type="transmembrane region" description="Helical" evidence="7">
    <location>
        <begin position="116"/>
        <end position="133"/>
    </location>
</feature>
<evidence type="ECO:0000256" key="4">
    <source>
        <dbReference type="ARBA" id="ARBA00022692"/>
    </source>
</evidence>
<feature type="transmembrane region" description="Helical" evidence="7">
    <location>
        <begin position="332"/>
        <end position="352"/>
    </location>
</feature>
<keyword evidence="4 7" id="KW-0812">Transmembrane</keyword>
<dbReference type="InterPro" id="IPR004638">
    <property type="entry name" value="EmrB-like"/>
</dbReference>
<dbReference type="STRING" id="1841859.GCA_900157385_04802"/>
<feature type="non-terminal residue" evidence="9">
    <location>
        <position position="1"/>
    </location>
</feature>
<reference evidence="9 10" key="1">
    <citation type="submission" date="2017-01" db="EMBL/GenBank/DDBJ databases">
        <authorList>
            <consortium name="Urmite Genomes"/>
        </authorList>
    </citation>
    <scope>NUCLEOTIDE SEQUENCE [LARGE SCALE GENOMIC DNA]</scope>
    <source>
        <strain evidence="9 10">AB308</strain>
    </source>
</reference>
<feature type="transmembrane region" description="Helical" evidence="7">
    <location>
        <begin position="364"/>
        <end position="381"/>
    </location>
</feature>
<dbReference type="InterPro" id="IPR020846">
    <property type="entry name" value="MFS_dom"/>
</dbReference>
<dbReference type="AlphaFoldDB" id="A0A2U3NIE8"/>
<feature type="transmembrane region" description="Helical" evidence="7">
    <location>
        <begin position="145"/>
        <end position="168"/>
    </location>
</feature>
<dbReference type="SUPFAM" id="SSF103473">
    <property type="entry name" value="MFS general substrate transporter"/>
    <property type="match status" value="1"/>
</dbReference>
<dbReference type="GO" id="GO:0022857">
    <property type="term" value="F:transmembrane transporter activity"/>
    <property type="evidence" value="ECO:0007669"/>
    <property type="project" value="InterPro"/>
</dbReference>
<dbReference type="PANTHER" id="PTHR42718">
    <property type="entry name" value="MAJOR FACILITATOR SUPERFAMILY MULTIDRUG TRANSPORTER MFSC"/>
    <property type="match status" value="1"/>
</dbReference>